<evidence type="ECO:0000256" key="1">
    <source>
        <dbReference type="ARBA" id="ARBA00005417"/>
    </source>
</evidence>
<keyword evidence="2" id="KW-0813">Transport</keyword>
<dbReference type="Proteomes" id="UP000292345">
    <property type="component" value="Unassembled WGS sequence"/>
</dbReference>
<dbReference type="GO" id="GO:0016887">
    <property type="term" value="F:ATP hydrolysis activity"/>
    <property type="evidence" value="ECO:0007669"/>
    <property type="project" value="InterPro"/>
</dbReference>
<dbReference type="SUPFAM" id="SSF52540">
    <property type="entry name" value="P-loop containing nucleoside triphosphate hydrolases"/>
    <property type="match status" value="1"/>
</dbReference>
<name>A0A4Q7E0E1_9GAMM</name>
<organism evidence="6 7">
    <name type="scientific">Pseudoalteromonas rubra</name>
    <dbReference type="NCBI Taxonomy" id="43658"/>
    <lineage>
        <taxon>Bacteria</taxon>
        <taxon>Pseudomonadati</taxon>
        <taxon>Pseudomonadota</taxon>
        <taxon>Gammaproteobacteria</taxon>
        <taxon>Alteromonadales</taxon>
        <taxon>Pseudoalteromonadaceae</taxon>
        <taxon>Pseudoalteromonas</taxon>
    </lineage>
</organism>
<dbReference type="PANTHER" id="PTHR43335">
    <property type="entry name" value="ABC TRANSPORTER, ATP-BINDING PROTEIN"/>
    <property type="match status" value="1"/>
</dbReference>
<evidence type="ECO:0000259" key="5">
    <source>
        <dbReference type="PROSITE" id="PS50893"/>
    </source>
</evidence>
<protein>
    <submittedName>
        <fullName evidence="6">Multidrug ABC transporter ATP-binding protein</fullName>
    </submittedName>
</protein>
<comment type="similarity">
    <text evidence="1">Belongs to the ABC transporter superfamily.</text>
</comment>
<dbReference type="RefSeq" id="WP_130246212.1">
    <property type="nucleotide sequence ID" value="NZ_PPUZ01000073.1"/>
</dbReference>
<evidence type="ECO:0000313" key="7">
    <source>
        <dbReference type="Proteomes" id="UP000292345"/>
    </source>
</evidence>
<dbReference type="Pfam" id="PF00005">
    <property type="entry name" value="ABC_tran"/>
    <property type="match status" value="1"/>
</dbReference>
<dbReference type="EMBL" id="PPUZ01000073">
    <property type="protein sequence ID" value="RZM73995.1"/>
    <property type="molecule type" value="Genomic_DNA"/>
</dbReference>
<keyword evidence="3" id="KW-0547">Nucleotide-binding</keyword>
<sequence length="313" mass="34328">MLTVRDLSRRYGSFTAVNNASFNIEPGQIVGLLGHNGAGKTTIMKMLSGYLEPDAGEVTLDGINLANNPTAFQAKLGYLPESLPVYPDMLVADYLDFAASLKGLQGQQKNQQIKQAISATALETRLLSSISSLSRGYKQRVGVAQALLGEPRLLILDEPTNGLDPQQTQQMRHLIKEVAKRATVILSTHIMQEVEALCDRVILLSKGEVQLDKPLSELKSSSQVVVCCDAAPAQLGFISRLNGVQRFNLVTREGEHYKYHLDLTPGAEQSLVCAELVQKLIHCGIRVFEVGQLNRDLETLFSEYSHKETSHAA</sequence>
<feature type="domain" description="ABC transporter" evidence="5">
    <location>
        <begin position="2"/>
        <end position="231"/>
    </location>
</feature>
<dbReference type="PANTHER" id="PTHR43335:SF4">
    <property type="entry name" value="ABC TRANSPORTER, ATP-BINDING PROTEIN"/>
    <property type="match status" value="1"/>
</dbReference>
<dbReference type="CDD" id="cd03230">
    <property type="entry name" value="ABC_DR_subfamily_A"/>
    <property type="match status" value="1"/>
</dbReference>
<evidence type="ECO:0000256" key="4">
    <source>
        <dbReference type="ARBA" id="ARBA00022840"/>
    </source>
</evidence>
<dbReference type="InterPro" id="IPR003593">
    <property type="entry name" value="AAA+_ATPase"/>
</dbReference>
<dbReference type="Gene3D" id="3.40.50.300">
    <property type="entry name" value="P-loop containing nucleotide triphosphate hydrolases"/>
    <property type="match status" value="1"/>
</dbReference>
<proteinExistence type="inferred from homology"/>
<evidence type="ECO:0000256" key="2">
    <source>
        <dbReference type="ARBA" id="ARBA00022448"/>
    </source>
</evidence>
<evidence type="ECO:0000256" key="3">
    <source>
        <dbReference type="ARBA" id="ARBA00022741"/>
    </source>
</evidence>
<dbReference type="AlphaFoldDB" id="A0A4Q7E0E1"/>
<gene>
    <name evidence="6" type="ORF">C3B51_20275</name>
</gene>
<accession>A0A4Q7E0E1</accession>
<evidence type="ECO:0000313" key="6">
    <source>
        <dbReference type="EMBL" id="RZM73995.1"/>
    </source>
</evidence>
<dbReference type="PROSITE" id="PS50893">
    <property type="entry name" value="ABC_TRANSPORTER_2"/>
    <property type="match status" value="1"/>
</dbReference>
<dbReference type="GO" id="GO:0005524">
    <property type="term" value="F:ATP binding"/>
    <property type="evidence" value="ECO:0007669"/>
    <property type="project" value="UniProtKB-KW"/>
</dbReference>
<dbReference type="InterPro" id="IPR003439">
    <property type="entry name" value="ABC_transporter-like_ATP-bd"/>
</dbReference>
<keyword evidence="4 6" id="KW-0067">ATP-binding</keyword>
<comment type="caution">
    <text evidence="6">The sequence shown here is derived from an EMBL/GenBank/DDBJ whole genome shotgun (WGS) entry which is preliminary data.</text>
</comment>
<dbReference type="SMART" id="SM00382">
    <property type="entry name" value="AAA"/>
    <property type="match status" value="1"/>
</dbReference>
<dbReference type="InterPro" id="IPR027417">
    <property type="entry name" value="P-loop_NTPase"/>
</dbReference>
<reference evidence="6 7" key="1">
    <citation type="submission" date="2018-01" db="EMBL/GenBank/DDBJ databases">
        <title>Co-occurrence of chitin degradation, pigmentation and bioactivity in marine Pseudoalteromonas.</title>
        <authorList>
            <person name="Paulsen S."/>
            <person name="Gram L."/>
            <person name="Machado H."/>
        </authorList>
    </citation>
    <scope>NUCLEOTIDE SEQUENCE [LARGE SCALE GENOMIC DNA]</scope>
    <source>
        <strain evidence="6 7">S1946</strain>
    </source>
</reference>